<proteinExistence type="predicted"/>
<evidence type="ECO:0000313" key="2">
    <source>
        <dbReference type="EMBL" id="QJR44428.1"/>
    </source>
</evidence>
<dbReference type="EMBL" id="CP053097">
    <property type="protein sequence ID" value="QJR44428.1"/>
    <property type="molecule type" value="Genomic_DNA"/>
</dbReference>
<keyword evidence="3" id="KW-1185">Reference proteome</keyword>
<feature type="signal peptide" evidence="1">
    <location>
        <begin position="1"/>
        <end position="28"/>
    </location>
</feature>
<dbReference type="RefSeq" id="WP_171113497.1">
    <property type="nucleotide sequence ID" value="NZ_CP053097.1"/>
</dbReference>
<evidence type="ECO:0008006" key="4">
    <source>
        <dbReference type="Google" id="ProtNLM"/>
    </source>
</evidence>
<protein>
    <recommendedName>
        <fullName evidence="4">Spermidine/putrescine ABC transporter substrate-binding protein</fullName>
    </recommendedName>
</protein>
<accession>A0A6M4JDW4</accession>
<sequence length="545" mass="64445">MKMMKFKTLKKIIFFSFLSLLTASIATAVVFKIKTPYLVSIYNYESYLAKPLIEKINKKYSYRLFNDINVFTKDIEQGKTVGGVGSDFQIANLVLKGQIKKINWNILIDDLSNDRNTKKQQIQSFFTDVTNKHIQKYENWIIDKIIEINPNNNKERDKFNNVVKPYLYYKNENLDKEKRNNIDNILGFEVDSKEGIDNFYEFLIPYFIQDKVVAYNINKNSRPHVTPLKSETDFKSLTWKSIYDALYKAGYRKFGWTNVYYDNLMLGQYFDSEEKNKHNYLTKNGLENINLNNIDDIINYFKEFVLSTTKHSILETKYNRLATNGLELVNDLIDPSKEKLDAALMYNGDVLDSYYSNDNFSILKDGENVDYIRPKNNMILLDAWIISKSVSEKDSDDMLKYLKEVIFDTFNYSYEQLVSDYYNSILDSLDNKNISKNELFNNDKPKAISEINTDFFTQNFDKFKDFSFSNMLTNFDSLNYTPTIKNEFNFFKNYYFLNENKEIDKKAQNIYNINTNDNIYYSFYVPLDNEIKSIVVKKYFEKTHS</sequence>
<organism evidence="2 3">
    <name type="scientific">Mycoplasma miroungirhinis</name>
    <dbReference type="NCBI Taxonomy" id="754516"/>
    <lineage>
        <taxon>Bacteria</taxon>
        <taxon>Bacillati</taxon>
        <taxon>Mycoplasmatota</taxon>
        <taxon>Mollicutes</taxon>
        <taxon>Mycoplasmataceae</taxon>
        <taxon>Mycoplasma</taxon>
    </lineage>
</organism>
<dbReference type="Proteomes" id="UP000502118">
    <property type="component" value="Chromosome"/>
</dbReference>
<gene>
    <name evidence="2" type="ORF">HLA92_03255</name>
</gene>
<dbReference type="KEGG" id="mmio:HLA92_03255"/>
<evidence type="ECO:0000313" key="3">
    <source>
        <dbReference type="Proteomes" id="UP000502118"/>
    </source>
</evidence>
<keyword evidence="1" id="KW-0732">Signal</keyword>
<dbReference type="AlphaFoldDB" id="A0A6M4JDW4"/>
<reference evidence="2 3" key="1">
    <citation type="submission" date="2020-05" db="EMBL/GenBank/DDBJ databases">
        <title>Novel Mycoplasma species detected in Mirounga angustirostris (northern elephant seal) from the USA.</title>
        <authorList>
            <person name="Volokhov D.V."/>
        </authorList>
    </citation>
    <scope>NUCLEOTIDE SEQUENCE [LARGE SCALE GENOMIC DNA]</scope>
    <source>
        <strain evidence="2 3">Mirounga ES2806-NAS</strain>
    </source>
</reference>
<evidence type="ECO:0000256" key="1">
    <source>
        <dbReference type="SAM" id="SignalP"/>
    </source>
</evidence>
<feature type="chain" id="PRO_5026780144" description="Spermidine/putrescine ABC transporter substrate-binding protein" evidence="1">
    <location>
        <begin position="29"/>
        <end position="545"/>
    </location>
</feature>
<name>A0A6M4JDW4_9MOLU</name>